<accession>A0A6J3LXI6</accession>
<evidence type="ECO:0000313" key="1">
    <source>
        <dbReference type="Proteomes" id="UP000504637"/>
    </source>
</evidence>
<reference evidence="2" key="1">
    <citation type="submission" date="2020-01" db="EMBL/GenBank/DDBJ databases">
        <authorList>
            <consortium name="DOE Joint Genome Institute"/>
            <person name="Haridas S."/>
            <person name="Albert R."/>
            <person name="Binder M."/>
            <person name="Bloem J."/>
            <person name="Labutti K."/>
            <person name="Salamov A."/>
            <person name="Andreopoulos B."/>
            <person name="Baker S.E."/>
            <person name="Barry K."/>
            <person name="Bills G."/>
            <person name="Bluhm B.H."/>
            <person name="Cannon C."/>
            <person name="Castanera R."/>
            <person name="Culley D.E."/>
            <person name="Daum C."/>
            <person name="Ezra D."/>
            <person name="Gonzalez J.B."/>
            <person name="Henrissat B."/>
            <person name="Kuo A."/>
            <person name="Liang C."/>
            <person name="Lipzen A."/>
            <person name="Lutzoni F."/>
            <person name="Magnuson J."/>
            <person name="Mondo S."/>
            <person name="Nolan M."/>
            <person name="Ohm R."/>
            <person name="Pangilinan J."/>
            <person name="Park H.-J."/>
            <person name="Ramirez L."/>
            <person name="Alfaro M."/>
            <person name="Sun H."/>
            <person name="Tritt A."/>
            <person name="Yoshinaga Y."/>
            <person name="Zwiers L.-H."/>
            <person name="Turgeon B.G."/>
            <person name="Goodwin S.B."/>
            <person name="Spatafora J.W."/>
            <person name="Crous P.W."/>
            <person name="Grigoriev I.V."/>
        </authorList>
    </citation>
    <scope>NUCLEOTIDE SEQUENCE</scope>
    <source>
        <strain evidence="2">CBS 342.82</strain>
    </source>
</reference>
<name>A0A6J3LXI6_9PEZI</name>
<reference evidence="2" key="2">
    <citation type="submission" date="2020-04" db="EMBL/GenBank/DDBJ databases">
        <authorList>
            <consortium name="NCBI Genome Project"/>
        </authorList>
    </citation>
    <scope>NUCLEOTIDE SEQUENCE</scope>
    <source>
        <strain evidence="2">CBS 342.82</strain>
    </source>
</reference>
<protein>
    <submittedName>
        <fullName evidence="2">Uncharacterized protein</fullName>
    </submittedName>
</protein>
<dbReference type="RefSeq" id="XP_033456383.1">
    <property type="nucleotide sequence ID" value="XM_033608017.1"/>
</dbReference>
<reference evidence="2" key="3">
    <citation type="submission" date="2025-08" db="UniProtKB">
        <authorList>
            <consortium name="RefSeq"/>
        </authorList>
    </citation>
    <scope>IDENTIFICATION</scope>
    <source>
        <strain evidence="2">CBS 342.82</strain>
    </source>
</reference>
<evidence type="ECO:0000313" key="2">
    <source>
        <dbReference type="RefSeq" id="XP_033456383.1"/>
    </source>
</evidence>
<proteinExistence type="predicted"/>
<dbReference type="GeneID" id="54365816"/>
<sequence>MAIDLSLGERELMSMLSDESLSSFEICPSRGLLALLAYRSCKEIMRGTPGLVHIYEDYFRQLRNKMVEDPSQRSHRDVLQEFHQETSASIKTLQHQVEVLKGLDEFNAGFGKRPDKPDPTAALS</sequence>
<dbReference type="AlphaFoldDB" id="A0A6J3LXI6"/>
<organism evidence="2">
    <name type="scientific">Dissoconium aciculare CBS 342.82</name>
    <dbReference type="NCBI Taxonomy" id="1314786"/>
    <lineage>
        <taxon>Eukaryota</taxon>
        <taxon>Fungi</taxon>
        <taxon>Dikarya</taxon>
        <taxon>Ascomycota</taxon>
        <taxon>Pezizomycotina</taxon>
        <taxon>Dothideomycetes</taxon>
        <taxon>Dothideomycetidae</taxon>
        <taxon>Mycosphaerellales</taxon>
        <taxon>Dissoconiaceae</taxon>
        <taxon>Dissoconium</taxon>
    </lineage>
</organism>
<gene>
    <name evidence="2" type="ORF">K489DRAFT_413246</name>
</gene>
<dbReference type="Proteomes" id="UP000504637">
    <property type="component" value="Unplaced"/>
</dbReference>
<keyword evidence="1" id="KW-1185">Reference proteome</keyword>